<dbReference type="InterPro" id="IPR023673">
    <property type="entry name" value="Ribosomal_uL1_CS"/>
</dbReference>
<dbReference type="PIRSF" id="PIRSF002155">
    <property type="entry name" value="Ribosomal_L1"/>
    <property type="match status" value="1"/>
</dbReference>
<dbReference type="EMBL" id="KC353352">
    <property type="protein sequence ID" value="AGH23967.1"/>
    <property type="molecule type" value="Genomic_DNA"/>
</dbReference>
<dbReference type="AlphaFoldDB" id="M4Q973"/>
<keyword evidence="5" id="KW-0496">Mitochondrion</keyword>
<proteinExistence type="inferred from homology"/>
<dbReference type="Gene3D" id="3.30.190.20">
    <property type="match status" value="1"/>
</dbReference>
<dbReference type="Pfam" id="PF00687">
    <property type="entry name" value="Ribosomal_L1"/>
    <property type="match status" value="1"/>
</dbReference>
<protein>
    <recommendedName>
        <fullName evidence="4">Ribosomal protein</fullName>
    </recommendedName>
</protein>
<gene>
    <name evidence="5" type="primary">rpl1</name>
</gene>
<dbReference type="InterPro" id="IPR002143">
    <property type="entry name" value="Ribosomal_uL1"/>
</dbReference>
<dbReference type="Gene3D" id="3.40.50.790">
    <property type="match status" value="1"/>
</dbReference>
<dbReference type="GO" id="GO:0015934">
    <property type="term" value="C:large ribosomal subunit"/>
    <property type="evidence" value="ECO:0007669"/>
    <property type="project" value="InterPro"/>
</dbReference>
<evidence type="ECO:0000256" key="1">
    <source>
        <dbReference type="ARBA" id="ARBA00010531"/>
    </source>
</evidence>
<dbReference type="InterPro" id="IPR028364">
    <property type="entry name" value="Ribosomal_uL1/biogenesis"/>
</dbReference>
<dbReference type="SUPFAM" id="SSF56808">
    <property type="entry name" value="Ribosomal protein L1"/>
    <property type="match status" value="1"/>
</dbReference>
<evidence type="ECO:0000256" key="2">
    <source>
        <dbReference type="ARBA" id="ARBA00022980"/>
    </source>
</evidence>
<dbReference type="PANTHER" id="PTHR36427:SF3">
    <property type="entry name" value="LARGE RIBOSOMAL SUBUNIT PROTEIN UL1M"/>
    <property type="match status" value="1"/>
</dbReference>
<dbReference type="RefSeq" id="YP_007890473.1">
    <property type="nucleotide sequence ID" value="NC_021124.1"/>
</dbReference>
<reference evidence="5" key="1">
    <citation type="journal article" date="2013" name="Genome Biol. Evol.">
        <title>Strikingly bacteria-like and gene-rich mitochondrial genomes throughout jakobid protists.</title>
        <authorList>
            <person name="Burger G."/>
            <person name="Gray M.W."/>
            <person name="Forget L."/>
            <person name="Lang B.F."/>
        </authorList>
    </citation>
    <scope>NUCLEOTIDE SEQUENCE</scope>
    <source>
        <strain evidence="5">ATCC PRA-185</strain>
    </source>
</reference>
<comment type="similarity">
    <text evidence="1 4">Belongs to the universal ribosomal protein uL1 family.</text>
</comment>
<organism evidence="5">
    <name type="scientific">Andalucia godoyi</name>
    <name type="common">Flagellate</name>
    <dbReference type="NCBI Taxonomy" id="505711"/>
    <lineage>
        <taxon>Eukaryota</taxon>
        <taxon>Discoba</taxon>
        <taxon>Jakobida</taxon>
        <taxon>Andalucina</taxon>
        <taxon>Andaluciidae</taxon>
        <taxon>Andalucia</taxon>
    </lineage>
</organism>
<accession>M4Q973</accession>
<evidence type="ECO:0000256" key="4">
    <source>
        <dbReference type="RuleBase" id="RU000659"/>
    </source>
</evidence>
<evidence type="ECO:0000313" key="5">
    <source>
        <dbReference type="EMBL" id="AGH23967.1"/>
    </source>
</evidence>
<dbReference type="InterPro" id="IPR016095">
    <property type="entry name" value="Ribosomal_uL1_3-a/b-sand"/>
</dbReference>
<dbReference type="PANTHER" id="PTHR36427">
    <property type="entry name" value="54S RIBOSOMAL PROTEIN L1, MITOCHONDRIAL"/>
    <property type="match status" value="1"/>
</dbReference>
<dbReference type="FunFam" id="3.40.50.790:FF:000001">
    <property type="entry name" value="50S ribosomal protein L1"/>
    <property type="match status" value="1"/>
</dbReference>
<sequence length="217" mass="24229">MSKQELLQKIYSEGLDDKIKMLKAYAISQSNESFELHVNLGINPKISDQMFVHKCTLPQSTGKSIKILAFVPESLQNQASEADFLINEEYLDKIKKNKIFFDVCVATPEMMKMLSPLAKILGPRGLMPNAKLGTLTSNVAEAIQSLKRGQLSIKNDRYGILHIPIGKAEHSLSHLKENIEYMIEFISTRRPQSLKGNMILSVHLSTTMGPSVLLGSK</sequence>
<keyword evidence="2 4" id="KW-0689">Ribosomal protein</keyword>
<dbReference type="InterPro" id="IPR023674">
    <property type="entry name" value="Ribosomal_uL1-like"/>
</dbReference>
<dbReference type="CDD" id="cd00403">
    <property type="entry name" value="Ribosomal_L1"/>
    <property type="match status" value="1"/>
</dbReference>
<keyword evidence="3 4" id="KW-0687">Ribonucleoprotein</keyword>
<name>M4Q973_ANDGO</name>
<dbReference type="GeneID" id="15332808"/>
<dbReference type="GO" id="GO:0006412">
    <property type="term" value="P:translation"/>
    <property type="evidence" value="ECO:0007669"/>
    <property type="project" value="InterPro"/>
</dbReference>
<evidence type="ECO:0000256" key="3">
    <source>
        <dbReference type="ARBA" id="ARBA00023274"/>
    </source>
</evidence>
<dbReference type="GO" id="GO:0003723">
    <property type="term" value="F:RNA binding"/>
    <property type="evidence" value="ECO:0007669"/>
    <property type="project" value="InterPro"/>
</dbReference>
<dbReference type="GO" id="GO:0003735">
    <property type="term" value="F:structural constituent of ribosome"/>
    <property type="evidence" value="ECO:0007669"/>
    <property type="project" value="InterPro"/>
</dbReference>
<dbReference type="PROSITE" id="PS01199">
    <property type="entry name" value="RIBOSOMAL_L1"/>
    <property type="match status" value="1"/>
</dbReference>
<geneLocation type="mitochondrion" evidence="5"/>